<dbReference type="EMBL" id="CP012801">
    <property type="protein sequence ID" value="ALJ57759.1"/>
    <property type="molecule type" value="Genomic_DNA"/>
</dbReference>
<dbReference type="RefSeq" id="WP_029426770.1">
    <property type="nucleotide sequence ID" value="NZ_CP012801.1"/>
</dbReference>
<reference evidence="4 6" key="2">
    <citation type="journal article" date="2019" name="Nat. Med.">
        <title>A library of human gut bacterial isolates paired with longitudinal multiomics data enables mechanistic microbiome research.</title>
        <authorList>
            <person name="Poyet M."/>
            <person name="Groussin M."/>
            <person name="Gibbons S.M."/>
            <person name="Avila-Pacheco J."/>
            <person name="Jiang X."/>
            <person name="Kearney S.M."/>
            <person name="Perrotta A.R."/>
            <person name="Berdy B."/>
            <person name="Zhao S."/>
            <person name="Lieberman T.D."/>
            <person name="Swanson P.K."/>
            <person name="Smith M."/>
            <person name="Roesemann S."/>
            <person name="Alexander J.E."/>
            <person name="Rich S.A."/>
            <person name="Livny J."/>
            <person name="Vlamakis H."/>
            <person name="Clish C."/>
            <person name="Bullock K."/>
            <person name="Deik A."/>
            <person name="Scott J."/>
            <person name="Pierce K.A."/>
            <person name="Xavier R.J."/>
            <person name="Alm E.J."/>
        </authorList>
    </citation>
    <scope>NUCLEOTIDE SEQUENCE [LARGE SCALE GENOMIC DNA]</scope>
    <source>
        <strain evidence="4 6">BIOML-A6</strain>
    </source>
</reference>
<evidence type="ECO:0000313" key="5">
    <source>
        <dbReference type="Proteomes" id="UP000061809"/>
    </source>
</evidence>
<organism evidence="3 5">
    <name type="scientific">Bacteroides cellulosilyticus</name>
    <dbReference type="NCBI Taxonomy" id="246787"/>
    <lineage>
        <taxon>Bacteria</taxon>
        <taxon>Pseudomonadati</taxon>
        <taxon>Bacteroidota</taxon>
        <taxon>Bacteroidia</taxon>
        <taxon>Bacteroidales</taxon>
        <taxon>Bacteroidaceae</taxon>
        <taxon>Bacteroides</taxon>
    </lineage>
</organism>
<dbReference type="GeneID" id="66308102"/>
<dbReference type="EC" id="6.3.1.12" evidence="3"/>
<evidence type="ECO:0000313" key="3">
    <source>
        <dbReference type="EMBL" id="ALJ57759.1"/>
    </source>
</evidence>
<dbReference type="KEGG" id="bcel:BcellWH2_00491"/>
<dbReference type="InterPro" id="IPR013815">
    <property type="entry name" value="ATP_grasp_subdomain_1"/>
</dbReference>
<protein>
    <submittedName>
        <fullName evidence="3">D-aspartate ligase</fullName>
        <ecNumber evidence="3">6.3.1.12</ecNumber>
    </submittedName>
</protein>
<dbReference type="Proteomes" id="UP000061809">
    <property type="component" value="Chromosome"/>
</dbReference>
<feature type="domain" description="ATP-grasp" evidence="2">
    <location>
        <begin position="120"/>
        <end position="304"/>
    </location>
</feature>
<dbReference type="GO" id="GO:0046872">
    <property type="term" value="F:metal ion binding"/>
    <property type="evidence" value="ECO:0007669"/>
    <property type="project" value="InterPro"/>
</dbReference>
<dbReference type="SUPFAM" id="SSF56059">
    <property type="entry name" value="Glutathione synthetase ATP-binding domain-like"/>
    <property type="match status" value="1"/>
</dbReference>
<keyword evidence="3" id="KW-0436">Ligase</keyword>
<dbReference type="PROSITE" id="PS50975">
    <property type="entry name" value="ATP_GRASP"/>
    <property type="match status" value="1"/>
</dbReference>
<evidence type="ECO:0000313" key="6">
    <source>
        <dbReference type="Proteomes" id="UP000448877"/>
    </source>
</evidence>
<name>A0A0P0GCX5_9BACE</name>
<evidence type="ECO:0000256" key="1">
    <source>
        <dbReference type="PROSITE-ProRule" id="PRU00409"/>
    </source>
</evidence>
<dbReference type="Proteomes" id="UP000448877">
    <property type="component" value="Unassembled WGS sequence"/>
</dbReference>
<dbReference type="Gene3D" id="3.30.1490.20">
    <property type="entry name" value="ATP-grasp fold, A domain"/>
    <property type="match status" value="1"/>
</dbReference>
<dbReference type="EMBL" id="VVYV01000092">
    <property type="protein sequence ID" value="KAA5411862.1"/>
    <property type="molecule type" value="Genomic_DNA"/>
</dbReference>
<dbReference type="GO" id="GO:0005524">
    <property type="term" value="F:ATP binding"/>
    <property type="evidence" value="ECO:0007669"/>
    <property type="project" value="UniProtKB-UniRule"/>
</dbReference>
<dbReference type="Gene3D" id="3.30.470.20">
    <property type="entry name" value="ATP-grasp fold, B domain"/>
    <property type="match status" value="1"/>
</dbReference>
<proteinExistence type="predicted"/>
<dbReference type="PATRIC" id="fig|246787.4.peg.512"/>
<reference evidence="3 5" key="1">
    <citation type="journal article" date="2015" name="Science">
        <title>Genetic determinants of in vivo fitness and diet responsiveness in multiple human gut Bacteroides.</title>
        <authorList>
            <person name="Wu M."/>
            <person name="McNulty N.P."/>
            <person name="Rodionov D.A."/>
            <person name="Khoroshkin M.S."/>
            <person name="Griffin N.W."/>
            <person name="Cheng J."/>
            <person name="Latreille P."/>
            <person name="Kerstetter R.A."/>
            <person name="Terrapon N."/>
            <person name="Henrissat B."/>
            <person name="Osterman A.L."/>
            <person name="Gordon J.I."/>
        </authorList>
    </citation>
    <scope>NUCLEOTIDE SEQUENCE [LARGE SCALE GENOMIC DNA]</scope>
    <source>
        <strain evidence="3 5">WH2</strain>
    </source>
</reference>
<keyword evidence="1" id="KW-0547">Nucleotide-binding</keyword>
<dbReference type="AlphaFoldDB" id="A0A0P0GCX5"/>
<dbReference type="GO" id="GO:0034025">
    <property type="term" value="F:D-aspartate ligase activity"/>
    <property type="evidence" value="ECO:0007669"/>
    <property type="project" value="UniProtKB-EC"/>
</dbReference>
<evidence type="ECO:0000313" key="4">
    <source>
        <dbReference type="EMBL" id="KAA5411862.1"/>
    </source>
</evidence>
<keyword evidence="1" id="KW-0067">ATP-binding</keyword>
<sequence>MIENKIIIWGADNSHALGVIRQLGKSNLDVLFLVNGRSNGYASKSKYCKKIVFLSNVEKGFNYLLSNYKDKSNKAILLLMGDEVAEVVDKNREKLLPYFFLSGTSEQGLLSKIDDKNIMSEIAKRHGFTIPKSVEFKWNSRVDNIEYPCIVKPTALATGRLDFKSHICWSENDLIKMTKLMNHGNKYILQQYIPKEYDLLITGYRKKNGEVVLAGTYYKDRWSDDGGASHGYIVPDIPEYTNPKGIESFLREIDYYGLFSVEYGLYKGVAYFYEFNLRNDGTSHIFYQCGANLPLSWIYDCIDYENNVPIKVEGKKYAINEVLDQINIVRGKVSRKQWEKDRLEASAFYFYDPEDLVPWKVAKRTAWFNRAFRSFLLKYRPLIVYWLDKLK</sequence>
<accession>A0A0P0GCX5</accession>
<gene>
    <name evidence="3" type="ORF">BcellWH2_00491</name>
    <name evidence="4" type="ORF">F2Y81_27785</name>
</gene>
<dbReference type="InterPro" id="IPR011761">
    <property type="entry name" value="ATP-grasp"/>
</dbReference>
<evidence type="ECO:0000259" key="2">
    <source>
        <dbReference type="PROSITE" id="PS50975"/>
    </source>
</evidence>